<feature type="region of interest" description="Disordered" evidence="1">
    <location>
        <begin position="97"/>
        <end position="146"/>
    </location>
</feature>
<feature type="compositionally biased region" description="Low complexity" evidence="1">
    <location>
        <begin position="172"/>
        <end position="183"/>
    </location>
</feature>
<gene>
    <name evidence="2" type="ORF">HV823_22630</name>
</gene>
<keyword evidence="3" id="KW-1185">Reference proteome</keyword>
<dbReference type="EMBL" id="JABXYK010000019">
    <property type="protein sequence ID" value="NVP58039.1"/>
    <property type="molecule type" value="Genomic_DNA"/>
</dbReference>
<protein>
    <recommendedName>
        <fullName evidence="4">NADH-quinone oxidoreductase subunit E</fullName>
    </recommendedName>
</protein>
<feature type="region of interest" description="Disordered" evidence="1">
    <location>
        <begin position="172"/>
        <end position="194"/>
    </location>
</feature>
<evidence type="ECO:0000313" key="3">
    <source>
        <dbReference type="Proteomes" id="UP000659172"/>
    </source>
</evidence>
<reference evidence="2 3" key="1">
    <citation type="submission" date="2020-06" db="EMBL/GenBank/DDBJ databases">
        <title>Rhizobium sp.nov. isolated from the tomato plant.</title>
        <authorList>
            <person name="Thin K.K."/>
            <person name="Zhang X."/>
            <person name="He S."/>
        </authorList>
    </citation>
    <scope>NUCLEOTIDE SEQUENCE [LARGE SCALE GENOMIC DNA]</scope>
    <source>
        <strain evidence="2 3">DBTS2</strain>
    </source>
</reference>
<sequence>MTKPAGQEAEATQFPPATAESDDPFGLSPWLKEMPSMAIPPLMAHPMAAMAAATAIGFGMTSHLAGIMMGAMQSSAERARALLDEAAGIEAEALKARSEATPAKMPDTHGAGDAGIASAPPKPDAKARRASSAGRSATAVKVKKPATPAEPVKTGIAAGKVKAKAGPVAAKTKAPATVRKGSGPNAGGKNAGKGDDLKMISGIGPKLEQVLNGKGIFRFSDIAHWSGADVEKIEAELGLDGRIARDGWVEQAKALASAKG</sequence>
<name>A0ABX2QMA2_9HYPH</name>
<comment type="caution">
    <text evidence="2">The sequence shown here is derived from an EMBL/GenBank/DDBJ whole genome shotgun (WGS) entry which is preliminary data.</text>
</comment>
<dbReference type="Proteomes" id="UP000659172">
    <property type="component" value="Unassembled WGS sequence"/>
</dbReference>
<dbReference type="RefSeq" id="WP_176951943.1">
    <property type="nucleotide sequence ID" value="NZ_JABXYK010000019.1"/>
</dbReference>
<evidence type="ECO:0000256" key="1">
    <source>
        <dbReference type="SAM" id="MobiDB-lite"/>
    </source>
</evidence>
<evidence type="ECO:0000313" key="2">
    <source>
        <dbReference type="EMBL" id="NVP58039.1"/>
    </source>
</evidence>
<feature type="compositionally biased region" description="Low complexity" evidence="1">
    <location>
        <begin position="130"/>
        <end position="139"/>
    </location>
</feature>
<proteinExistence type="predicted"/>
<evidence type="ECO:0008006" key="4">
    <source>
        <dbReference type="Google" id="ProtNLM"/>
    </source>
</evidence>
<feature type="region of interest" description="Disordered" evidence="1">
    <location>
        <begin position="1"/>
        <end position="29"/>
    </location>
</feature>
<organism evidence="2 3">
    <name type="scientific">Mycoplana rhizolycopersici</name>
    <dbReference type="NCBI Taxonomy" id="2746702"/>
    <lineage>
        <taxon>Bacteria</taxon>
        <taxon>Pseudomonadati</taxon>
        <taxon>Pseudomonadota</taxon>
        <taxon>Alphaproteobacteria</taxon>
        <taxon>Hyphomicrobiales</taxon>
        <taxon>Rhizobiaceae</taxon>
        <taxon>Mycoplana</taxon>
    </lineage>
</organism>
<dbReference type="Gene3D" id="1.10.150.20">
    <property type="entry name" value="5' to 3' exonuclease, C-terminal subdomain"/>
    <property type="match status" value="1"/>
</dbReference>
<accession>A0ABX2QMA2</accession>